<keyword evidence="2" id="KW-1185">Reference proteome</keyword>
<name>E9DA54_COCPS</name>
<dbReference type="AlphaFoldDB" id="E9DA54"/>
<protein>
    <submittedName>
        <fullName evidence="1">Predicted protein</fullName>
    </submittedName>
</protein>
<dbReference type="Proteomes" id="UP000002497">
    <property type="component" value="Unassembled WGS sequence"/>
</dbReference>
<dbReference type="VEuPathDB" id="FungiDB:D8B26_001254"/>
<reference evidence="2" key="2">
    <citation type="submission" date="2010-03" db="EMBL/GenBank/DDBJ databases">
        <title>The genome sequence of Coccidioides posadasii strain Silveira.</title>
        <authorList>
            <consortium name="The Broad Institute Genome Sequencing Center for Infectious Disease"/>
            <person name="Neafsey D."/>
            <person name="Orbach M."/>
            <person name="Henn M.R."/>
            <person name="Cole G.T."/>
            <person name="Galgiani J."/>
            <person name="Gardner M.J."/>
            <person name="Kirkland T.N."/>
            <person name="Taylor J.W."/>
            <person name="Young S.K."/>
            <person name="Zeng Q."/>
            <person name="Koehrsen M."/>
            <person name="Alvarado L."/>
            <person name="Berlin A."/>
            <person name="Borenstein D."/>
            <person name="Chapman S.B."/>
            <person name="Chen Z."/>
            <person name="Engels R."/>
            <person name="Freedman E."/>
            <person name="Gellesch M."/>
            <person name="Goldberg J."/>
            <person name="Griggs A."/>
            <person name="Gujja S."/>
            <person name="Heilman E."/>
            <person name="Heiman D."/>
            <person name="Howarth C."/>
            <person name="Jen D."/>
            <person name="Larson L."/>
            <person name="Mehta T."/>
            <person name="Neiman D."/>
            <person name="Park D."/>
            <person name="Pearson M."/>
            <person name="Richards J."/>
            <person name="Roberts A."/>
            <person name="Saif S."/>
            <person name="Shea T."/>
            <person name="Shenoy N."/>
            <person name="Sisk P."/>
            <person name="Stolte C."/>
            <person name="Sykes S."/>
            <person name="Walk T."/>
            <person name="White J."/>
            <person name="Yandava C."/>
            <person name="Haas B."/>
            <person name="Nusbaum C."/>
            <person name="Birren B."/>
        </authorList>
    </citation>
    <scope>NUCLEOTIDE SEQUENCE [LARGE SCALE GENOMIC DNA]</scope>
    <source>
        <strain evidence="2">RMSCC 757 / Silveira</strain>
    </source>
</reference>
<dbReference type="EMBL" id="GL636496">
    <property type="protein sequence ID" value="EFW16784.1"/>
    <property type="molecule type" value="Genomic_DNA"/>
</dbReference>
<organism evidence="2">
    <name type="scientific">Coccidioides posadasii (strain RMSCC 757 / Silveira)</name>
    <name type="common">Valley fever fungus</name>
    <dbReference type="NCBI Taxonomy" id="443226"/>
    <lineage>
        <taxon>Eukaryota</taxon>
        <taxon>Fungi</taxon>
        <taxon>Dikarya</taxon>
        <taxon>Ascomycota</taxon>
        <taxon>Pezizomycotina</taxon>
        <taxon>Eurotiomycetes</taxon>
        <taxon>Eurotiomycetidae</taxon>
        <taxon>Onygenales</taxon>
        <taxon>Onygenaceae</taxon>
        <taxon>Coccidioides</taxon>
    </lineage>
</organism>
<dbReference type="HOGENOM" id="CLU_1288795_0_0_1"/>
<gene>
    <name evidence="1" type="ORF">CPSG_06744</name>
</gene>
<evidence type="ECO:0000313" key="2">
    <source>
        <dbReference type="Proteomes" id="UP000002497"/>
    </source>
</evidence>
<reference evidence="2" key="1">
    <citation type="journal article" date="2010" name="Genome Res.">
        <title>Population genomic sequencing of Coccidioides fungi reveals recent hybridization and transposon control.</title>
        <authorList>
            <person name="Neafsey D.E."/>
            <person name="Barker B.M."/>
            <person name="Sharpton T.J."/>
            <person name="Stajich J.E."/>
            <person name="Park D.J."/>
            <person name="Whiston E."/>
            <person name="Hung C.-Y."/>
            <person name="McMahan C."/>
            <person name="White J."/>
            <person name="Sykes S."/>
            <person name="Heiman D."/>
            <person name="Young S."/>
            <person name="Zeng Q."/>
            <person name="Abouelleil A."/>
            <person name="Aftuck L."/>
            <person name="Bessette D."/>
            <person name="Brown A."/>
            <person name="FitzGerald M."/>
            <person name="Lui A."/>
            <person name="Macdonald J.P."/>
            <person name="Priest M."/>
            <person name="Orbach M.J."/>
            <person name="Galgiani J.N."/>
            <person name="Kirkland T.N."/>
            <person name="Cole G.T."/>
            <person name="Birren B.W."/>
            <person name="Henn M.R."/>
            <person name="Taylor J.W."/>
            <person name="Rounsley S.D."/>
        </authorList>
    </citation>
    <scope>NUCLEOTIDE SEQUENCE [LARGE SCALE GENOMIC DNA]</scope>
    <source>
        <strain evidence="2">RMSCC 757 / Silveira</strain>
    </source>
</reference>
<accession>E9DA54</accession>
<evidence type="ECO:0000313" key="1">
    <source>
        <dbReference type="EMBL" id="EFW16784.1"/>
    </source>
</evidence>
<dbReference type="VEuPathDB" id="FungiDB:CPSG_06744"/>
<sequence>MSNIPYIDSQHVFCYIPLLHSRLLLLSDSRPQHSMYAYKNCVVPCRQQALWVILFVRILAGSYFAMLNMGPIALHFLDLLPTNLVARIPHARRALRLRAWQIWLLNDAYIALGLENATRPPRIYLGFGRAAEIPQLSDLIGASLTSDLVSAKPQNSTIFFGFHIVSWRDHHERAVVSLCESATKELSTNKYHIFCGGGNEMSLSPPYKGGYGVR</sequence>
<proteinExistence type="predicted"/>